<dbReference type="OrthoDB" id="7501533at2"/>
<dbReference type="Proteomes" id="UP000056968">
    <property type="component" value="Chromosome"/>
</dbReference>
<accession>A0A0S3F1F5</accession>
<keyword evidence="2" id="KW-1185">Reference proteome</keyword>
<dbReference type="RefSeq" id="WP_021244076.1">
    <property type="nucleotide sequence ID" value="NZ_CP013264.1"/>
</dbReference>
<proteinExistence type="predicted"/>
<protein>
    <submittedName>
        <fullName evidence="1">Uncharacterized protein</fullName>
    </submittedName>
</protein>
<evidence type="ECO:0000313" key="2">
    <source>
        <dbReference type="Proteomes" id="UP000056968"/>
    </source>
</evidence>
<evidence type="ECO:0000313" key="1">
    <source>
        <dbReference type="EMBL" id="ALR21466.1"/>
    </source>
</evidence>
<reference evidence="1 2" key="1">
    <citation type="submission" date="2015-11" db="EMBL/GenBank/DDBJ databases">
        <title>A Two-component Flavoprotein Monooxygenase System MeaXY Responsible for para-Hydroxylation of 2-Methyl-6-ethylaniline and 2,6-Diethylaniline in Sphingobium baderi DE-13.</title>
        <authorList>
            <person name="Cheng M."/>
            <person name="Meng Q."/>
            <person name="Yang Y."/>
            <person name="Chu C."/>
            <person name="Yan X."/>
            <person name="He J."/>
            <person name="Li S."/>
        </authorList>
    </citation>
    <scope>NUCLEOTIDE SEQUENCE [LARGE SCALE GENOMIC DNA]</scope>
    <source>
        <strain evidence="1 2">DE-13</strain>
    </source>
</reference>
<sequence length="412" mass="45114">MTDKFDPADAGCWMARGRPAHHAHALADAWRRFPDLPNDAPLDARMARSRERVQALRPLNEAIAQETERQRVAANFACIERQIAQGSSDSRNPAILHGRDVHGYGWDAAVAYADGLYAARAGWESRPPSPSRRGEPDVRRLGYDRGFLDGGGRPDDIFDVARRSFLAAPSEPDRMEEPRIARPLPSQWPAPTDIPAPVSWHRRLLVLGALESATGVIGIHAMLRERPGHETAGLYLLGADSGLRSISTTNGATPGDQTALRHTLRQGDYTDILVVADDAEMSRLDADADILPLARTMERTRNSVLQQRAQFRLWLARGRAPGDQFAGGHIRWSKMAAGLSGRLGDFTARYAGPARPRGHRIVVEDASGGPALGYRTPLGRELQPEIVIGNKAHARTAMADLLRQYAASLRLG</sequence>
<name>A0A0S3F1F5_9SPHN</name>
<organism evidence="1 2">
    <name type="scientific">Sphingobium baderi</name>
    <dbReference type="NCBI Taxonomy" id="1332080"/>
    <lineage>
        <taxon>Bacteria</taxon>
        <taxon>Pseudomonadati</taxon>
        <taxon>Pseudomonadota</taxon>
        <taxon>Alphaproteobacteria</taxon>
        <taxon>Sphingomonadales</taxon>
        <taxon>Sphingomonadaceae</taxon>
        <taxon>Sphingobium</taxon>
    </lineage>
</organism>
<dbReference type="EMBL" id="CP013264">
    <property type="protein sequence ID" value="ALR21466.1"/>
    <property type="molecule type" value="Genomic_DNA"/>
</dbReference>
<gene>
    <name evidence="1" type="ORF">ATN00_15385</name>
</gene>
<dbReference type="AlphaFoldDB" id="A0A0S3F1F5"/>
<dbReference type="STRING" id="1332080.ATN00_15385"/>
<dbReference type="KEGG" id="sbd:ATN00_15385"/>